<dbReference type="HOGENOM" id="CLU_836616_0_0_6"/>
<organism evidence="7 8">
    <name type="scientific">Thioploca ingrica</name>
    <dbReference type="NCBI Taxonomy" id="40754"/>
    <lineage>
        <taxon>Bacteria</taxon>
        <taxon>Pseudomonadati</taxon>
        <taxon>Pseudomonadota</taxon>
        <taxon>Gammaproteobacteria</taxon>
        <taxon>Thiotrichales</taxon>
        <taxon>Thiotrichaceae</taxon>
        <taxon>Thioploca</taxon>
    </lineage>
</organism>
<evidence type="ECO:0000313" key="8">
    <source>
        <dbReference type="Proteomes" id="UP000031623"/>
    </source>
</evidence>
<feature type="transmembrane region" description="Helical" evidence="6">
    <location>
        <begin position="37"/>
        <end position="59"/>
    </location>
</feature>
<feature type="transmembrane region" description="Helical" evidence="6">
    <location>
        <begin position="294"/>
        <end position="314"/>
    </location>
</feature>
<reference evidence="7 8" key="1">
    <citation type="journal article" date="2014" name="ISME J.">
        <title>Ecophysiology of Thioploca ingrica as revealed by the complete genome sequence supplemented with proteomic evidence.</title>
        <authorList>
            <person name="Kojima H."/>
            <person name="Ogura Y."/>
            <person name="Yamamoto N."/>
            <person name="Togashi T."/>
            <person name="Mori H."/>
            <person name="Watanabe T."/>
            <person name="Nemoto F."/>
            <person name="Kurokawa K."/>
            <person name="Hayashi T."/>
            <person name="Fukui M."/>
        </authorList>
    </citation>
    <scope>NUCLEOTIDE SEQUENCE [LARGE SCALE GENOMIC DNA]</scope>
</reference>
<evidence type="ECO:0000256" key="2">
    <source>
        <dbReference type="ARBA" id="ARBA00022475"/>
    </source>
</evidence>
<protein>
    <submittedName>
        <fullName evidence="7">Uncharacterized protein</fullName>
    </submittedName>
</protein>
<evidence type="ECO:0000313" key="7">
    <source>
        <dbReference type="EMBL" id="BAP55357.1"/>
    </source>
</evidence>
<feature type="transmembrane region" description="Helical" evidence="6">
    <location>
        <begin position="79"/>
        <end position="105"/>
    </location>
</feature>
<dbReference type="AlphaFoldDB" id="A0A090AIT2"/>
<feature type="transmembrane region" description="Helical" evidence="6">
    <location>
        <begin position="220"/>
        <end position="239"/>
    </location>
</feature>
<feature type="transmembrane region" description="Helical" evidence="6">
    <location>
        <begin position="150"/>
        <end position="183"/>
    </location>
</feature>
<sequence length="332" mass="37977">MRKGLFFLKITLSFTIIIVLIYKYIDFNKFIYILPNINYFILLLLVFLIYVIRLLVAYQTKISLTPFQIKIDTNEVFKIHLISTFYSLILSSDLIAGGVSWYLLSKDNGRRAEVASVIVYLRILNLITLLPFALLGIYFEPKLEEYNIQIYILMFGLLLLVMLLPFLWHSLAIFTESLLNYLISLLPLKKLSKRLLEANQNVWNAVKISREMPIRFNIKIIILSFASQLLAIVFMYLALTMVNIHLPISVATWLIALVVIIAILPLTIAGIGVRDFSFVFILKELYSVPPESSLLLSMVILLINILFGGIWGGYYAMTLGSSNRASCLNKTK</sequence>
<dbReference type="PANTHER" id="PTHR40277">
    <property type="entry name" value="BLL5419 PROTEIN"/>
    <property type="match status" value="1"/>
</dbReference>
<name>A0A090AIT2_9GAMM</name>
<proteinExistence type="predicted"/>
<evidence type="ECO:0000256" key="5">
    <source>
        <dbReference type="ARBA" id="ARBA00023136"/>
    </source>
</evidence>
<keyword evidence="8" id="KW-1185">Reference proteome</keyword>
<dbReference type="PANTHER" id="PTHR40277:SF1">
    <property type="entry name" value="BLL5419 PROTEIN"/>
    <property type="match status" value="1"/>
</dbReference>
<evidence type="ECO:0000256" key="6">
    <source>
        <dbReference type="SAM" id="Phobius"/>
    </source>
</evidence>
<dbReference type="KEGG" id="tig:THII_1060"/>
<dbReference type="Pfam" id="PF03706">
    <property type="entry name" value="LPG_synthase_TM"/>
    <property type="match status" value="1"/>
</dbReference>
<dbReference type="Proteomes" id="UP000031623">
    <property type="component" value="Chromosome"/>
</dbReference>
<accession>A0A090AIT2</accession>
<keyword evidence="4 6" id="KW-1133">Transmembrane helix</keyword>
<dbReference type="GO" id="GO:0005886">
    <property type="term" value="C:plasma membrane"/>
    <property type="evidence" value="ECO:0007669"/>
    <property type="project" value="UniProtKB-SubCell"/>
</dbReference>
<dbReference type="InterPro" id="IPR022791">
    <property type="entry name" value="L-PG_synthase/AglD"/>
</dbReference>
<feature type="transmembrane region" description="Helical" evidence="6">
    <location>
        <begin position="6"/>
        <end position="25"/>
    </location>
</feature>
<feature type="transmembrane region" description="Helical" evidence="6">
    <location>
        <begin position="117"/>
        <end position="138"/>
    </location>
</feature>
<evidence type="ECO:0000256" key="4">
    <source>
        <dbReference type="ARBA" id="ARBA00022989"/>
    </source>
</evidence>
<dbReference type="STRING" id="40754.THII_1060"/>
<keyword evidence="2" id="KW-1003">Cell membrane</keyword>
<keyword evidence="3 6" id="KW-0812">Transmembrane</keyword>
<evidence type="ECO:0000256" key="3">
    <source>
        <dbReference type="ARBA" id="ARBA00022692"/>
    </source>
</evidence>
<dbReference type="EMBL" id="AP014633">
    <property type="protein sequence ID" value="BAP55357.1"/>
    <property type="molecule type" value="Genomic_DNA"/>
</dbReference>
<feature type="transmembrane region" description="Helical" evidence="6">
    <location>
        <begin position="251"/>
        <end position="273"/>
    </location>
</feature>
<keyword evidence="5 6" id="KW-0472">Membrane</keyword>
<gene>
    <name evidence="7" type="ORF">THII_1060</name>
</gene>
<evidence type="ECO:0000256" key="1">
    <source>
        <dbReference type="ARBA" id="ARBA00004651"/>
    </source>
</evidence>
<comment type="subcellular location">
    <subcellularLocation>
        <location evidence="1">Cell membrane</location>
        <topology evidence="1">Multi-pass membrane protein</topology>
    </subcellularLocation>
</comment>